<dbReference type="SUPFAM" id="SSF53448">
    <property type="entry name" value="Nucleotide-diphospho-sugar transferases"/>
    <property type="match status" value="1"/>
</dbReference>
<comment type="caution">
    <text evidence="2">The sequence shown here is derived from an EMBL/GenBank/DDBJ whole genome shotgun (WGS) entry which is preliminary data.</text>
</comment>
<dbReference type="Proteomes" id="UP000240322">
    <property type="component" value="Unassembled WGS sequence"/>
</dbReference>
<dbReference type="Pfam" id="PF00535">
    <property type="entry name" value="Glycos_transf_2"/>
    <property type="match status" value="1"/>
</dbReference>
<sequence>MPTVSVIMPFYNTQGYIEQAIRSLMSQSFSSWELLAIDSSSSDYSSKIVERIQGEDSRIRLFNEPRRGVSYARNLGLRLARGEYIAFIDSDDLYLPAKLESQVRFMREHQNLTCCFTAHLRADQDGNLRRVLLDARSERLLSTSSLEYFLLGPFYSPLLLNTAILRRSAIGCIMFDTGLRRGEDWDFLLRVLKGRICGYIGEPLYIYRIRRGSITNSDSSQWYSFDSRVRIYSRLLAEAPSFYLRLAAAKTLFRLFYINIRSLRSLVESRRSTAS</sequence>
<dbReference type="PANTHER" id="PTHR22916">
    <property type="entry name" value="GLYCOSYLTRANSFERASE"/>
    <property type="match status" value="1"/>
</dbReference>
<dbReference type="Gene3D" id="3.90.550.10">
    <property type="entry name" value="Spore Coat Polysaccharide Biosynthesis Protein SpsA, Chain A"/>
    <property type="match status" value="1"/>
</dbReference>
<dbReference type="GO" id="GO:0016758">
    <property type="term" value="F:hexosyltransferase activity"/>
    <property type="evidence" value="ECO:0007669"/>
    <property type="project" value="UniProtKB-ARBA"/>
</dbReference>
<dbReference type="InterPro" id="IPR001173">
    <property type="entry name" value="Glyco_trans_2-like"/>
</dbReference>
<dbReference type="AlphaFoldDB" id="A0A2R6AID0"/>
<proteinExistence type="predicted"/>
<dbReference type="PANTHER" id="PTHR22916:SF3">
    <property type="entry name" value="UDP-GLCNAC:BETAGAL BETA-1,3-N-ACETYLGLUCOSAMINYLTRANSFERASE-LIKE PROTEIN 1"/>
    <property type="match status" value="1"/>
</dbReference>
<protein>
    <recommendedName>
        <fullName evidence="1">Glycosyltransferase 2-like domain-containing protein</fullName>
    </recommendedName>
</protein>
<feature type="domain" description="Glycosyltransferase 2-like" evidence="1">
    <location>
        <begin position="5"/>
        <end position="133"/>
    </location>
</feature>
<dbReference type="InterPro" id="IPR029044">
    <property type="entry name" value="Nucleotide-diphossugar_trans"/>
</dbReference>
<accession>A0A2R6AID0</accession>
<gene>
    <name evidence="2" type="ORF">B9Q03_11870</name>
</gene>
<evidence type="ECO:0000259" key="1">
    <source>
        <dbReference type="Pfam" id="PF00535"/>
    </source>
</evidence>
<reference evidence="2 3" key="1">
    <citation type="submission" date="2017-04" db="EMBL/GenBank/DDBJ databases">
        <title>Novel microbial lineages endemic to geothermal iron-oxide mats fill important gaps in the evolutionary history of Archaea.</title>
        <authorList>
            <person name="Jay Z.J."/>
            <person name="Beam J.P."/>
            <person name="Dlakic M."/>
            <person name="Rusch D.B."/>
            <person name="Kozubal M.A."/>
            <person name="Inskeep W.P."/>
        </authorList>
    </citation>
    <scope>NUCLEOTIDE SEQUENCE [LARGE SCALE GENOMIC DNA]</scope>
    <source>
        <strain evidence="2">OSP_D</strain>
    </source>
</reference>
<evidence type="ECO:0000313" key="3">
    <source>
        <dbReference type="Proteomes" id="UP000240322"/>
    </source>
</evidence>
<evidence type="ECO:0000313" key="2">
    <source>
        <dbReference type="EMBL" id="PSN86150.1"/>
    </source>
</evidence>
<organism evidence="2 3">
    <name type="scientific">Candidatus Marsarchaeota G2 archaeon OSP_D</name>
    <dbReference type="NCBI Taxonomy" id="1978157"/>
    <lineage>
        <taxon>Archaea</taxon>
        <taxon>Candidatus Marsarchaeota</taxon>
        <taxon>Candidatus Marsarchaeota group 2</taxon>
    </lineage>
</organism>
<name>A0A2R6AID0_9ARCH</name>
<dbReference type="EMBL" id="NEXE01000218">
    <property type="protein sequence ID" value="PSN86150.1"/>
    <property type="molecule type" value="Genomic_DNA"/>
</dbReference>